<keyword evidence="2" id="KW-0812">Transmembrane</keyword>
<protein>
    <submittedName>
        <fullName evidence="3">Uncharacterized protein</fullName>
    </submittedName>
</protein>
<sequence length="102" mass="11845">MDTLMPTIEHEPVEGVAEGKWATPESERKQQEAGKEMIKRRQKEKTLRKQYKERHAKKEAKRREQRDMASWIEFTKALVCLCCVACSCLSVIASVVVMMYVL</sequence>
<gene>
    <name evidence="3" type="ORF">E2C01_090717</name>
</gene>
<keyword evidence="2" id="KW-1133">Transmembrane helix</keyword>
<feature type="region of interest" description="Disordered" evidence="1">
    <location>
        <begin position="1"/>
        <end position="66"/>
    </location>
</feature>
<keyword evidence="4" id="KW-1185">Reference proteome</keyword>
<name>A0A5B7JC13_PORTR</name>
<dbReference type="AlphaFoldDB" id="A0A5B7JC13"/>
<keyword evidence="2" id="KW-0472">Membrane</keyword>
<feature type="transmembrane region" description="Helical" evidence="2">
    <location>
        <begin position="78"/>
        <end position="101"/>
    </location>
</feature>
<feature type="compositionally biased region" description="Basic and acidic residues" evidence="1">
    <location>
        <begin position="25"/>
        <end position="47"/>
    </location>
</feature>
<dbReference type="EMBL" id="VSRR010102492">
    <property type="protein sequence ID" value="MPC95501.1"/>
    <property type="molecule type" value="Genomic_DNA"/>
</dbReference>
<evidence type="ECO:0000256" key="1">
    <source>
        <dbReference type="SAM" id="MobiDB-lite"/>
    </source>
</evidence>
<accession>A0A5B7JC13</accession>
<evidence type="ECO:0000313" key="3">
    <source>
        <dbReference type="EMBL" id="MPC95501.1"/>
    </source>
</evidence>
<reference evidence="3 4" key="1">
    <citation type="submission" date="2019-05" db="EMBL/GenBank/DDBJ databases">
        <title>Another draft genome of Portunus trituberculatus and its Hox gene families provides insights of decapod evolution.</title>
        <authorList>
            <person name="Jeong J.-H."/>
            <person name="Song I."/>
            <person name="Kim S."/>
            <person name="Choi T."/>
            <person name="Kim D."/>
            <person name="Ryu S."/>
            <person name="Kim W."/>
        </authorList>
    </citation>
    <scope>NUCLEOTIDE SEQUENCE [LARGE SCALE GENOMIC DNA]</scope>
    <source>
        <tissue evidence="3">Muscle</tissue>
    </source>
</reference>
<organism evidence="3 4">
    <name type="scientific">Portunus trituberculatus</name>
    <name type="common">Swimming crab</name>
    <name type="synonym">Neptunus trituberculatus</name>
    <dbReference type="NCBI Taxonomy" id="210409"/>
    <lineage>
        <taxon>Eukaryota</taxon>
        <taxon>Metazoa</taxon>
        <taxon>Ecdysozoa</taxon>
        <taxon>Arthropoda</taxon>
        <taxon>Crustacea</taxon>
        <taxon>Multicrustacea</taxon>
        <taxon>Malacostraca</taxon>
        <taxon>Eumalacostraca</taxon>
        <taxon>Eucarida</taxon>
        <taxon>Decapoda</taxon>
        <taxon>Pleocyemata</taxon>
        <taxon>Brachyura</taxon>
        <taxon>Eubrachyura</taxon>
        <taxon>Portunoidea</taxon>
        <taxon>Portunidae</taxon>
        <taxon>Portuninae</taxon>
        <taxon>Portunus</taxon>
    </lineage>
</organism>
<proteinExistence type="predicted"/>
<feature type="compositionally biased region" description="Basic residues" evidence="1">
    <location>
        <begin position="48"/>
        <end position="60"/>
    </location>
</feature>
<dbReference type="Proteomes" id="UP000324222">
    <property type="component" value="Unassembled WGS sequence"/>
</dbReference>
<comment type="caution">
    <text evidence="3">The sequence shown here is derived from an EMBL/GenBank/DDBJ whole genome shotgun (WGS) entry which is preliminary data.</text>
</comment>
<evidence type="ECO:0000313" key="4">
    <source>
        <dbReference type="Proteomes" id="UP000324222"/>
    </source>
</evidence>
<evidence type="ECO:0000256" key="2">
    <source>
        <dbReference type="SAM" id="Phobius"/>
    </source>
</evidence>